<dbReference type="AlphaFoldDB" id="B2TKZ8"/>
<dbReference type="EMBL" id="CP001056">
    <property type="protein sequence ID" value="ACD24790.1"/>
    <property type="molecule type" value="Genomic_DNA"/>
</dbReference>
<reference evidence="1" key="1">
    <citation type="submission" date="2009-06" db="EMBL/GenBank/DDBJ databases">
        <authorList>
            <consortium name="US DOE Joint Genome Institute (JGI-PGF)"/>
            <person name="Lucas S."/>
            <person name="Copeland A."/>
            <person name="Lapidus A."/>
            <person name="Glavina del Rio T."/>
            <person name="Dalin E."/>
            <person name="Tice H."/>
            <person name="Bruce D."/>
            <person name="Goodwin L."/>
            <person name="Pitluck S."/>
            <person name="Kyrpides N."/>
            <person name="Mavromatis K."/>
            <person name="Ivanova N."/>
            <person name="Saunders E."/>
            <person name="Brettin T."/>
            <person name="Detter J.C."/>
            <person name="Han C."/>
            <person name="Larimer F."/>
            <person name="Land M."/>
            <person name="Hauser L."/>
            <person name="Markowitz V."/>
            <person name="Cheng J.-F."/>
            <person name="Hugenholtz P."/>
            <person name="Woyke T."/>
            <person name="Wu D."/>
            <person name="Gronow S."/>
            <person name="Klenk H.-P."/>
            <person name="Eisen J.A."/>
        </authorList>
    </citation>
    <scope>NUCLEOTIDE SEQUENCE</scope>
    <source>
        <strain evidence="1">Eklund 17B</strain>
    </source>
</reference>
<reference evidence="1" key="2">
    <citation type="submission" date="2009-08" db="EMBL/GenBank/DDBJ databases">
        <authorList>
            <person name="Shrivastava S."/>
            <person name="Brinkac L.M."/>
            <person name="Dodson R.J."/>
            <person name="Harkins D.M."/>
            <person name="Durkin A.S."/>
            <person name="Sutton G."/>
        </authorList>
    </citation>
    <scope>NUCLEOTIDE SEQUENCE</scope>
    <source>
        <strain evidence="1">Eklund 17B</strain>
    </source>
</reference>
<organism evidence="1">
    <name type="scientific">Clostridium botulinum (strain Eklund 17B / Type B)</name>
    <dbReference type="NCBI Taxonomy" id="935198"/>
    <lineage>
        <taxon>Bacteria</taxon>
        <taxon>Bacillati</taxon>
        <taxon>Bacillota</taxon>
        <taxon>Clostridia</taxon>
        <taxon>Eubacteriales</taxon>
        <taxon>Clostridiaceae</taxon>
        <taxon>Clostridium</taxon>
    </lineage>
</organism>
<protein>
    <submittedName>
        <fullName evidence="1">Uncharacterized protein</fullName>
    </submittedName>
</protein>
<accession>B2TKZ8</accession>
<proteinExistence type="predicted"/>
<name>B2TKZ8_CLOBB</name>
<gene>
    <name evidence="1" type="ordered locus">CLL_A1684</name>
</gene>
<dbReference type="KEGG" id="cbk:CLL_A1684"/>
<evidence type="ECO:0000313" key="1">
    <source>
        <dbReference type="EMBL" id="ACD24790.1"/>
    </source>
</evidence>
<sequence length="39" mass="4765">MSGKLPRDKEESIKRLDIILENYDEMRLKLEFNRNLRSL</sequence>
<dbReference type="HOGENOM" id="CLU_211406_0_0_9"/>